<gene>
    <name evidence="2" type="ORF">Pfra01_001889100</name>
</gene>
<keyword evidence="3" id="KW-1185">Reference proteome</keyword>
<dbReference type="AlphaFoldDB" id="A0A9W7CYA0"/>
<organism evidence="2 3">
    <name type="scientific">Phytophthora fragariaefolia</name>
    <dbReference type="NCBI Taxonomy" id="1490495"/>
    <lineage>
        <taxon>Eukaryota</taxon>
        <taxon>Sar</taxon>
        <taxon>Stramenopiles</taxon>
        <taxon>Oomycota</taxon>
        <taxon>Peronosporomycetes</taxon>
        <taxon>Peronosporales</taxon>
        <taxon>Peronosporaceae</taxon>
        <taxon>Phytophthora</taxon>
    </lineage>
</organism>
<evidence type="ECO:0000313" key="2">
    <source>
        <dbReference type="EMBL" id="GMF48652.1"/>
    </source>
</evidence>
<dbReference type="Proteomes" id="UP001165121">
    <property type="component" value="Unassembled WGS sequence"/>
</dbReference>
<comment type="caution">
    <text evidence="2">The sequence shown here is derived from an EMBL/GenBank/DDBJ whole genome shotgun (WGS) entry which is preliminary data.</text>
</comment>
<dbReference type="EMBL" id="BSXT01002390">
    <property type="protein sequence ID" value="GMF48652.1"/>
    <property type="molecule type" value="Genomic_DNA"/>
</dbReference>
<accession>A0A9W7CYA0</accession>
<dbReference type="OrthoDB" id="10478094at2759"/>
<feature type="compositionally biased region" description="Basic residues" evidence="1">
    <location>
        <begin position="10"/>
        <end position="19"/>
    </location>
</feature>
<protein>
    <submittedName>
        <fullName evidence="2">Unnamed protein product</fullName>
    </submittedName>
</protein>
<proteinExistence type="predicted"/>
<evidence type="ECO:0000313" key="3">
    <source>
        <dbReference type="Proteomes" id="UP001165121"/>
    </source>
</evidence>
<evidence type="ECO:0000256" key="1">
    <source>
        <dbReference type="SAM" id="MobiDB-lite"/>
    </source>
</evidence>
<reference evidence="2" key="1">
    <citation type="submission" date="2023-04" db="EMBL/GenBank/DDBJ databases">
        <title>Phytophthora fragariaefolia NBRC 109709.</title>
        <authorList>
            <person name="Ichikawa N."/>
            <person name="Sato H."/>
            <person name="Tonouchi N."/>
        </authorList>
    </citation>
    <scope>NUCLEOTIDE SEQUENCE</scope>
    <source>
        <strain evidence="2">NBRC 109709</strain>
    </source>
</reference>
<name>A0A9W7CYA0_9STRA</name>
<sequence>MLDELEPRKLPGRPTKKARASPGGDGAPNKYSVAKLVPKFIKHPGLPLKWKILKEFVPDEVEGYLETVPGQVKTYALRGQVYVWRCEFEHGVTAYLEVEELAECVERVWIAKYR</sequence>
<feature type="region of interest" description="Disordered" evidence="1">
    <location>
        <begin position="1"/>
        <end position="29"/>
    </location>
</feature>